<dbReference type="PROSITE" id="PS50296">
    <property type="entry name" value="SUI1"/>
    <property type="match status" value="1"/>
</dbReference>
<protein>
    <recommendedName>
        <fullName evidence="7">Eukaryotic translation initiation factor 2D</fullName>
    </recommendedName>
</protein>
<comment type="caution">
    <text evidence="5">The sequence shown here is derived from an EMBL/GenBank/DDBJ whole genome shotgun (WGS) entry which is preliminary data.</text>
</comment>
<dbReference type="InterPro" id="IPR041366">
    <property type="entry name" value="Pre-PUA"/>
</dbReference>
<dbReference type="SUPFAM" id="SSF88697">
    <property type="entry name" value="PUA domain-like"/>
    <property type="match status" value="1"/>
</dbReference>
<dbReference type="InterPro" id="IPR001950">
    <property type="entry name" value="SUI1"/>
</dbReference>
<evidence type="ECO:0000256" key="2">
    <source>
        <dbReference type="SAM" id="MobiDB-lite"/>
    </source>
</evidence>
<dbReference type="Pfam" id="PF01253">
    <property type="entry name" value="SUI1"/>
    <property type="match status" value="1"/>
</dbReference>
<dbReference type="Gene3D" id="3.10.400.20">
    <property type="match status" value="1"/>
</dbReference>
<dbReference type="InterPro" id="IPR036877">
    <property type="entry name" value="SUI1_dom_sf"/>
</dbReference>
<dbReference type="Pfam" id="PF17832">
    <property type="entry name" value="Pre-PUA"/>
    <property type="match status" value="1"/>
</dbReference>
<dbReference type="EMBL" id="JAIFTL010000166">
    <property type="protein sequence ID" value="KAG9322093.1"/>
    <property type="molecule type" value="Genomic_DNA"/>
</dbReference>
<reference evidence="5" key="1">
    <citation type="submission" date="2021-07" db="EMBL/GenBank/DDBJ databases">
        <title>Draft genome of Mortierella alpina, strain LL118, isolated from an aspen leaf litter sample.</title>
        <authorList>
            <person name="Yang S."/>
            <person name="Vinatzer B.A."/>
        </authorList>
    </citation>
    <scope>NUCLEOTIDE SEQUENCE</scope>
    <source>
        <strain evidence="5">LL118</strain>
    </source>
</reference>
<feature type="compositionally biased region" description="Polar residues" evidence="2">
    <location>
        <begin position="246"/>
        <end position="270"/>
    </location>
</feature>
<dbReference type="Proteomes" id="UP000717515">
    <property type="component" value="Unassembled WGS sequence"/>
</dbReference>
<proteinExistence type="inferred from homology"/>
<dbReference type="FunFam" id="3.30.780.10:FF:000008">
    <property type="entry name" value="eukaryotic translation initiation factor 2D"/>
    <property type="match status" value="1"/>
</dbReference>
<dbReference type="PROSITE" id="PS51925">
    <property type="entry name" value="SWIB_MDM2"/>
    <property type="match status" value="1"/>
</dbReference>
<sequence>MFKKPVASLKSFSPLRSSDRRRLRDEILASFPALQDMEPINDTPISAIIAPEGLQSAKFTSYIDEPGTLYTDGEGTPLWFKISSSKKDSMIVPTIYMLWRFPHLIPGLTTWNPVVDKLRNGADLMIPGVITAGSTPIPDLDEGALVVIRARGNQYPLAVGTMATPGSVIASSRGTLPPRGKAVHILHVHLDQLWTMGSKMDLPADWAQGSTVPVDAGEYETDDEEDLEVGDTIEQDDAGNLAKGLRSTSLSDSKGVSPAQNEQKSINNDEGGNHVEDNIETPVDQGQDQAAVVVSTEEVDKYLQEALLQVLKFKITEGVSKEILPMNASTLYSSYILPNRARGRAAEADIKKSSWKKLAKWLKVVEKQDLIKCKDIKGELFLLGVNWNHAQLKAFGGHKTVEQQAARQAKAEAESSQASTDEKVLEVLEAYRPNSNSADLFESTGRSKDGYYTLTELRSLLAAYFKEKQLADPKNQRIIRLDGVLRGALGKKGEQVDRVPRDQTSDRLVGNMVLHHYIGYKGQQPRFVKGGVKPIQITQEIRTGRKTVTKVSGLEHFMVDVDAFAHELQVLCAGSVAITPLVGASPKLNLREVMVQGPQVKNVTEVLQERGVPKKFIEILDKTAKKK</sequence>
<dbReference type="InterPro" id="IPR015947">
    <property type="entry name" value="PUA-like_sf"/>
</dbReference>
<feature type="region of interest" description="Disordered" evidence="2">
    <location>
        <begin position="216"/>
        <end position="287"/>
    </location>
</feature>
<evidence type="ECO:0008006" key="7">
    <source>
        <dbReference type="Google" id="ProtNLM"/>
    </source>
</evidence>
<evidence type="ECO:0000313" key="5">
    <source>
        <dbReference type="EMBL" id="KAG9322093.1"/>
    </source>
</evidence>
<dbReference type="InterPro" id="IPR036885">
    <property type="entry name" value="SWIB_MDM2_dom_sf"/>
</dbReference>
<dbReference type="Pfam" id="PF25304">
    <property type="entry name" value="WHD_eIF2D"/>
    <property type="match status" value="1"/>
</dbReference>
<dbReference type="InterPro" id="IPR048248">
    <property type="entry name" value="PUA_eIF2d-like"/>
</dbReference>
<dbReference type="Gene3D" id="1.10.245.10">
    <property type="entry name" value="SWIB/MDM2 domain"/>
    <property type="match status" value="1"/>
</dbReference>
<dbReference type="InterPro" id="IPR058886">
    <property type="entry name" value="SWIB_eIF2D"/>
</dbReference>
<evidence type="ECO:0000259" key="3">
    <source>
        <dbReference type="PROSITE" id="PS50296"/>
    </source>
</evidence>
<accession>A0A9P7ZZX9</accession>
<evidence type="ECO:0000259" key="4">
    <source>
        <dbReference type="PROSITE" id="PS51925"/>
    </source>
</evidence>
<dbReference type="InterPro" id="IPR039757">
    <property type="entry name" value="EIF2D"/>
</dbReference>
<dbReference type="PROSITE" id="PS50890">
    <property type="entry name" value="PUA"/>
    <property type="match status" value="1"/>
</dbReference>
<dbReference type="SUPFAM" id="SSF47592">
    <property type="entry name" value="SWIB/MDM2 domain"/>
    <property type="match status" value="1"/>
</dbReference>
<dbReference type="PANTHER" id="PTHR12217">
    <property type="entry name" value="EUKARYOTIC TRANSLATION INITIATION FACTOR 2D"/>
    <property type="match status" value="1"/>
</dbReference>
<comment type="similarity">
    <text evidence="1">Belongs to the eIF2D family.</text>
</comment>
<dbReference type="GO" id="GO:0003743">
    <property type="term" value="F:translation initiation factor activity"/>
    <property type="evidence" value="ECO:0007669"/>
    <property type="project" value="InterPro"/>
</dbReference>
<dbReference type="AlphaFoldDB" id="A0A9P7ZZX9"/>
<feature type="compositionally biased region" description="Acidic residues" evidence="2">
    <location>
        <begin position="217"/>
        <end position="237"/>
    </location>
</feature>
<evidence type="ECO:0000313" key="6">
    <source>
        <dbReference type="Proteomes" id="UP000717515"/>
    </source>
</evidence>
<dbReference type="Pfam" id="PF26292">
    <property type="entry name" value="PUA_elF2D"/>
    <property type="match status" value="1"/>
</dbReference>
<dbReference type="InterPro" id="IPR057429">
    <property type="entry name" value="WH_eIF2D"/>
</dbReference>
<dbReference type="GO" id="GO:0001731">
    <property type="term" value="P:formation of translation preinitiation complex"/>
    <property type="evidence" value="ECO:0007669"/>
    <property type="project" value="InterPro"/>
</dbReference>
<organism evidence="5 6">
    <name type="scientific">Mortierella alpina</name>
    <name type="common">Oleaginous fungus</name>
    <name type="synonym">Mortierella renispora</name>
    <dbReference type="NCBI Taxonomy" id="64518"/>
    <lineage>
        <taxon>Eukaryota</taxon>
        <taxon>Fungi</taxon>
        <taxon>Fungi incertae sedis</taxon>
        <taxon>Mucoromycota</taxon>
        <taxon>Mortierellomycotina</taxon>
        <taxon>Mortierellomycetes</taxon>
        <taxon>Mortierellales</taxon>
        <taxon>Mortierellaceae</taxon>
        <taxon>Mortierella</taxon>
    </lineage>
</organism>
<gene>
    <name evidence="5" type="ORF">KVV02_005577</name>
</gene>
<dbReference type="InterPro" id="IPR003121">
    <property type="entry name" value="SWIB_MDM2_domain"/>
</dbReference>
<dbReference type="CDD" id="cd21156">
    <property type="entry name" value="PUA_eIF2d-like"/>
    <property type="match status" value="1"/>
</dbReference>
<dbReference type="InterPro" id="IPR039759">
    <property type="entry name" value="eIF2D_SUI1"/>
</dbReference>
<name>A0A9P7ZZX9_MORAP</name>
<feature type="domain" description="SUI1" evidence="3">
    <location>
        <begin position="535"/>
        <end position="611"/>
    </location>
</feature>
<dbReference type="SUPFAM" id="SSF55159">
    <property type="entry name" value="eIF1-like"/>
    <property type="match status" value="1"/>
</dbReference>
<dbReference type="PANTHER" id="PTHR12217:SF4">
    <property type="entry name" value="EUKARYOTIC TRANSLATION INITIATION FACTOR 2D"/>
    <property type="match status" value="1"/>
</dbReference>
<dbReference type="Gene3D" id="3.30.780.10">
    <property type="entry name" value="SUI1-like domain"/>
    <property type="match status" value="1"/>
</dbReference>
<dbReference type="Pfam" id="PF26291">
    <property type="entry name" value="SWIB_eIF2D"/>
    <property type="match status" value="1"/>
</dbReference>
<dbReference type="CDD" id="cd11608">
    <property type="entry name" value="eIF2D_C"/>
    <property type="match status" value="1"/>
</dbReference>
<evidence type="ECO:0000256" key="1">
    <source>
        <dbReference type="ARBA" id="ARBA00010359"/>
    </source>
</evidence>
<feature type="domain" description="DM2" evidence="4">
    <location>
        <begin position="429"/>
        <end position="514"/>
    </location>
</feature>